<evidence type="ECO:0000313" key="2">
    <source>
        <dbReference type="Proteomes" id="UP001162992"/>
    </source>
</evidence>
<accession>A0ACC2ERF8</accession>
<proteinExistence type="predicted"/>
<organism evidence="1 2">
    <name type="scientific">Diphasiastrum complanatum</name>
    <name type="common">Issler's clubmoss</name>
    <name type="synonym">Lycopodium complanatum</name>
    <dbReference type="NCBI Taxonomy" id="34168"/>
    <lineage>
        <taxon>Eukaryota</taxon>
        <taxon>Viridiplantae</taxon>
        <taxon>Streptophyta</taxon>
        <taxon>Embryophyta</taxon>
        <taxon>Tracheophyta</taxon>
        <taxon>Lycopodiopsida</taxon>
        <taxon>Lycopodiales</taxon>
        <taxon>Lycopodiaceae</taxon>
        <taxon>Lycopodioideae</taxon>
        <taxon>Diphasiastrum</taxon>
    </lineage>
</organism>
<reference evidence="2" key="1">
    <citation type="journal article" date="2024" name="Proc. Natl. Acad. Sci. U.S.A.">
        <title>Extraordinary preservation of gene collinearity over three hundred million years revealed in homosporous lycophytes.</title>
        <authorList>
            <person name="Li C."/>
            <person name="Wickell D."/>
            <person name="Kuo L.Y."/>
            <person name="Chen X."/>
            <person name="Nie B."/>
            <person name="Liao X."/>
            <person name="Peng D."/>
            <person name="Ji J."/>
            <person name="Jenkins J."/>
            <person name="Williams M."/>
            <person name="Shu S."/>
            <person name="Plott C."/>
            <person name="Barry K."/>
            <person name="Rajasekar S."/>
            <person name="Grimwood J."/>
            <person name="Han X."/>
            <person name="Sun S."/>
            <person name="Hou Z."/>
            <person name="He W."/>
            <person name="Dai G."/>
            <person name="Sun C."/>
            <person name="Schmutz J."/>
            <person name="Leebens-Mack J.H."/>
            <person name="Li F.W."/>
            <person name="Wang L."/>
        </authorList>
    </citation>
    <scope>NUCLEOTIDE SEQUENCE [LARGE SCALE GENOMIC DNA]</scope>
    <source>
        <strain evidence="2">cv. PW_Plant_1</strain>
    </source>
</reference>
<sequence>MKMESPTVTSVDGSCIGSGQSVKVQICQAASHNSSQNELYLKAHDYIGLSEVSSRPMRAEQSAMHEEQQKMVVGETINLNLQETELRLGPPKRGPPSQPKQETAYAAMNRKEDELLNAASRQSLLMSGPNYHASVQKDSRFCEKGQTGLISARYMKELGSESLKRRYAEDNLQVLDLGIGLSSQIMPYPQEEVGENKVSCNGGRNLQKFTRDSQEQLNKNQAKTNQQVLVSLEPFEDEQKKSLAPQNATGHHPQDTESSRPKQLLGGSALGPSEYGLYGHSTPVFPERGLSHLQELSAAHRFWQARMMLRAADSTYFPRNYELPSPYFSQELDTKTSFGAALNCTTAVRAMPSTPRNTVAGAKRVFSEAITDGAVMLNGAAKVANSGVTNAADSESRVFSQQLKHQQPFSWSSTKQPLKSWPLGLDHPTGAEAAFGPFPSPGQSPIKADASIISPRYPYDSPPEKSSATGQKPPSESGHGIQQAQATADDDMIASAPRAPVGWPPVQSFRKNSLPPPKPKKAVETKPAPVAASSIPTPVAMKSECLFVKVYMDGLPFGRKVDLRTYDDYEKLSMALEEMFKGFINGQCGGKEAASSTNGKKLNFLCDSEYVITYEDKDGDLMLVGDVPWRMFIAAVRRLRIMKGSEAIGLAPRLSDNAK</sequence>
<keyword evidence="2" id="KW-1185">Reference proteome</keyword>
<protein>
    <submittedName>
        <fullName evidence="1">Uncharacterized protein</fullName>
    </submittedName>
</protein>
<name>A0ACC2ERF8_DIPCM</name>
<dbReference type="Proteomes" id="UP001162992">
    <property type="component" value="Chromosome 1"/>
</dbReference>
<gene>
    <name evidence="1" type="ORF">O6H91_01G059400</name>
</gene>
<dbReference type="EMBL" id="CM055092">
    <property type="protein sequence ID" value="KAJ7569062.1"/>
    <property type="molecule type" value="Genomic_DNA"/>
</dbReference>
<comment type="caution">
    <text evidence="1">The sequence shown here is derived from an EMBL/GenBank/DDBJ whole genome shotgun (WGS) entry which is preliminary data.</text>
</comment>
<evidence type="ECO:0000313" key="1">
    <source>
        <dbReference type="EMBL" id="KAJ7569062.1"/>
    </source>
</evidence>